<organism evidence="1 2">
    <name type="scientific">Shigella dysenteriae</name>
    <dbReference type="NCBI Taxonomy" id="622"/>
    <lineage>
        <taxon>Bacteria</taxon>
        <taxon>Pseudomonadati</taxon>
        <taxon>Pseudomonadota</taxon>
        <taxon>Gammaproteobacteria</taxon>
        <taxon>Enterobacterales</taxon>
        <taxon>Enterobacteriaceae</taxon>
        <taxon>Shigella</taxon>
    </lineage>
</organism>
<evidence type="ECO:0000313" key="1">
    <source>
        <dbReference type="EMBL" id="SPZ78565.1"/>
    </source>
</evidence>
<sequence>MLTTVFSCGGFCCWWREAAAQDFFVRCFSMLVAVCSPGTMSLSQYIERIFSARNPSERRNTASGSASAS</sequence>
<dbReference type="EMBL" id="UAUQ01000012">
    <property type="protein sequence ID" value="SPZ78565.1"/>
    <property type="molecule type" value="Genomic_DNA"/>
</dbReference>
<protein>
    <submittedName>
        <fullName evidence="1">Uncharacterized protein</fullName>
    </submittedName>
</protein>
<dbReference type="AlphaFoldDB" id="A0A2X2IWF4"/>
<dbReference type="Proteomes" id="UP000251082">
    <property type="component" value="Unassembled WGS sequence"/>
</dbReference>
<name>A0A2X2IWF4_SHIDY</name>
<gene>
    <name evidence="1" type="ORF">NCTC4837_03275</name>
</gene>
<proteinExistence type="predicted"/>
<reference evidence="1 2" key="1">
    <citation type="submission" date="2018-06" db="EMBL/GenBank/DDBJ databases">
        <authorList>
            <consortium name="Pathogen Informatics"/>
            <person name="Doyle S."/>
        </authorList>
    </citation>
    <scope>NUCLEOTIDE SEQUENCE [LARGE SCALE GENOMIC DNA]</scope>
    <source>
        <strain evidence="1 2">NCTC4837</strain>
    </source>
</reference>
<accession>A0A2X2IWF4</accession>
<evidence type="ECO:0000313" key="2">
    <source>
        <dbReference type="Proteomes" id="UP000251082"/>
    </source>
</evidence>